<evidence type="ECO:0000313" key="2">
    <source>
        <dbReference type="Proteomes" id="UP000324222"/>
    </source>
</evidence>
<dbReference type="Proteomes" id="UP000324222">
    <property type="component" value="Unassembled WGS sequence"/>
</dbReference>
<accession>A0A5B7JA08</accession>
<protein>
    <submittedName>
        <fullName evidence="1">Uncharacterized protein</fullName>
    </submittedName>
</protein>
<sequence length="97" mass="10922">MKEVNKDILRAASVITKSLLTLDKVAQEEKHSVVAQEVGVLNGALALLGNVNFRNNLARRFVMKHELNQKFSHLCKEKVPMTRFLFGDDVSRSVKLS</sequence>
<organism evidence="1 2">
    <name type="scientific">Portunus trituberculatus</name>
    <name type="common">Swimming crab</name>
    <name type="synonym">Neptunus trituberculatus</name>
    <dbReference type="NCBI Taxonomy" id="210409"/>
    <lineage>
        <taxon>Eukaryota</taxon>
        <taxon>Metazoa</taxon>
        <taxon>Ecdysozoa</taxon>
        <taxon>Arthropoda</taxon>
        <taxon>Crustacea</taxon>
        <taxon>Multicrustacea</taxon>
        <taxon>Malacostraca</taxon>
        <taxon>Eumalacostraca</taxon>
        <taxon>Eucarida</taxon>
        <taxon>Decapoda</taxon>
        <taxon>Pleocyemata</taxon>
        <taxon>Brachyura</taxon>
        <taxon>Eubrachyura</taxon>
        <taxon>Portunoidea</taxon>
        <taxon>Portunidae</taxon>
        <taxon>Portuninae</taxon>
        <taxon>Portunus</taxon>
    </lineage>
</organism>
<dbReference type="PANTHER" id="PTHR34239">
    <property type="entry name" value="APPLE DOMAIN-CONTAINING PROTEIN"/>
    <property type="match status" value="1"/>
</dbReference>
<name>A0A5B7JA08_PORTR</name>
<evidence type="ECO:0000313" key="1">
    <source>
        <dbReference type="EMBL" id="MPC93570.1"/>
    </source>
</evidence>
<dbReference type="AlphaFoldDB" id="A0A5B7JA08"/>
<gene>
    <name evidence="1" type="ORF">E2C01_088703</name>
</gene>
<dbReference type="EMBL" id="VSRR010095318">
    <property type="protein sequence ID" value="MPC93570.1"/>
    <property type="molecule type" value="Genomic_DNA"/>
</dbReference>
<keyword evidence="2" id="KW-1185">Reference proteome</keyword>
<dbReference type="PANTHER" id="PTHR34239:SF2">
    <property type="entry name" value="TRANSPOSABLE ELEMENT P TRANSPOSASE_THAP9 CONSERVED DOMAIN-CONTAINING PROTEIN"/>
    <property type="match status" value="1"/>
</dbReference>
<reference evidence="1 2" key="1">
    <citation type="submission" date="2019-05" db="EMBL/GenBank/DDBJ databases">
        <title>Another draft genome of Portunus trituberculatus and its Hox gene families provides insights of decapod evolution.</title>
        <authorList>
            <person name="Jeong J.-H."/>
            <person name="Song I."/>
            <person name="Kim S."/>
            <person name="Choi T."/>
            <person name="Kim D."/>
            <person name="Ryu S."/>
            <person name="Kim W."/>
        </authorList>
    </citation>
    <scope>NUCLEOTIDE SEQUENCE [LARGE SCALE GENOMIC DNA]</scope>
    <source>
        <tissue evidence="1">Muscle</tissue>
    </source>
</reference>
<comment type="caution">
    <text evidence="1">The sequence shown here is derived from an EMBL/GenBank/DDBJ whole genome shotgun (WGS) entry which is preliminary data.</text>
</comment>
<proteinExistence type="predicted"/>